<protein>
    <submittedName>
        <fullName evidence="1">Uncharacterized protein</fullName>
    </submittedName>
</protein>
<proteinExistence type="predicted"/>
<feature type="non-terminal residue" evidence="1">
    <location>
        <position position="1"/>
    </location>
</feature>
<dbReference type="PANTHER" id="PTHR31389:SF4">
    <property type="entry name" value="LD39211P"/>
    <property type="match status" value="1"/>
</dbReference>
<dbReference type="Pfam" id="PF07801">
    <property type="entry name" value="DUF1647"/>
    <property type="match status" value="1"/>
</dbReference>
<keyword evidence="2" id="KW-1185">Reference proteome</keyword>
<evidence type="ECO:0000313" key="1">
    <source>
        <dbReference type="EMBL" id="CAJ0566578.1"/>
    </source>
</evidence>
<sequence length="268" mass="30963">MSLTIEGSTGKPFNESLISYLQHFGLDNKQIKATTARRIQFSKVVFAMYSSSNHFGESRYTLHEFRKRFNNTIIYYDLGLHVAQRREVSGVCNLFIRHLNFSHYPAHVKRLHSYAFKVVIAAEMLRDFDAFWMVDTSAPDFLMGQKVGKQLNYTHKGMFEYLPFPGKYHDDVQREAVLFLRRSAVSKTAMKWLLLCALTKECIAPPGSTVVCMKKGVSGCHRYDQSASNLIRAMLLRPNPRHFNYLHRCAKVERGLWRKEPLAKGLCE</sequence>
<gene>
    <name evidence="1" type="ORF">MSPICULIGERA_LOCUS5172</name>
</gene>
<dbReference type="AlphaFoldDB" id="A0AA36CCQ0"/>
<organism evidence="1 2">
    <name type="scientific">Mesorhabditis spiculigera</name>
    <dbReference type="NCBI Taxonomy" id="96644"/>
    <lineage>
        <taxon>Eukaryota</taxon>
        <taxon>Metazoa</taxon>
        <taxon>Ecdysozoa</taxon>
        <taxon>Nematoda</taxon>
        <taxon>Chromadorea</taxon>
        <taxon>Rhabditida</taxon>
        <taxon>Rhabditina</taxon>
        <taxon>Rhabditomorpha</taxon>
        <taxon>Rhabditoidea</taxon>
        <taxon>Rhabditidae</taxon>
        <taxon>Mesorhabditinae</taxon>
        <taxon>Mesorhabditis</taxon>
    </lineage>
</organism>
<accession>A0AA36CCQ0</accession>
<name>A0AA36CCQ0_9BILA</name>
<reference evidence="1" key="1">
    <citation type="submission" date="2023-06" db="EMBL/GenBank/DDBJ databases">
        <authorList>
            <person name="Delattre M."/>
        </authorList>
    </citation>
    <scope>NUCLEOTIDE SEQUENCE</scope>
    <source>
        <strain evidence="1">AF72</strain>
    </source>
</reference>
<dbReference type="EMBL" id="CATQJA010001274">
    <property type="protein sequence ID" value="CAJ0566578.1"/>
    <property type="molecule type" value="Genomic_DNA"/>
</dbReference>
<dbReference type="InterPro" id="IPR012444">
    <property type="entry name" value="DUF1647"/>
</dbReference>
<dbReference type="Proteomes" id="UP001177023">
    <property type="component" value="Unassembled WGS sequence"/>
</dbReference>
<comment type="caution">
    <text evidence="1">The sequence shown here is derived from an EMBL/GenBank/DDBJ whole genome shotgun (WGS) entry which is preliminary data.</text>
</comment>
<dbReference type="PANTHER" id="PTHR31389">
    <property type="entry name" value="LD39211P"/>
    <property type="match status" value="1"/>
</dbReference>
<evidence type="ECO:0000313" key="2">
    <source>
        <dbReference type="Proteomes" id="UP001177023"/>
    </source>
</evidence>